<dbReference type="Gene3D" id="1.10.8.60">
    <property type="match status" value="1"/>
</dbReference>
<keyword evidence="3" id="KW-0547">Nucleotide-binding</keyword>
<protein>
    <recommendedName>
        <fullName evidence="10">UVR domain-containing protein</fullName>
    </recommendedName>
</protein>
<dbReference type="PANTHER" id="PTHR11638:SF155">
    <property type="entry name" value="CHAPERONE PROTEIN CLPC1, CHLOROPLASTIC-LIKE"/>
    <property type="match status" value="1"/>
</dbReference>
<organism evidence="8 9">
    <name type="scientific">Coptis chinensis</name>
    <dbReference type="NCBI Taxonomy" id="261450"/>
    <lineage>
        <taxon>Eukaryota</taxon>
        <taxon>Viridiplantae</taxon>
        <taxon>Streptophyta</taxon>
        <taxon>Embryophyta</taxon>
        <taxon>Tracheophyta</taxon>
        <taxon>Spermatophyta</taxon>
        <taxon>Magnoliopsida</taxon>
        <taxon>Ranunculales</taxon>
        <taxon>Ranunculaceae</taxon>
        <taxon>Coptidoideae</taxon>
        <taxon>Coptis</taxon>
    </lineage>
</organism>
<dbReference type="OrthoDB" id="47330at2759"/>
<dbReference type="PRINTS" id="PR00300">
    <property type="entry name" value="CLPPROTEASEA"/>
</dbReference>
<dbReference type="Gene3D" id="4.10.860.10">
    <property type="entry name" value="UVR domain"/>
    <property type="match status" value="1"/>
</dbReference>
<dbReference type="AlphaFoldDB" id="A0A835LWD2"/>
<dbReference type="InterPro" id="IPR041546">
    <property type="entry name" value="ClpA/ClpB_AAA_lid"/>
</dbReference>
<dbReference type="PANTHER" id="PTHR11638">
    <property type="entry name" value="ATP-DEPENDENT CLP PROTEASE"/>
    <property type="match status" value="1"/>
</dbReference>
<dbReference type="InterPro" id="IPR011009">
    <property type="entry name" value="Kinase-like_dom_sf"/>
</dbReference>
<dbReference type="Pfam" id="PF07724">
    <property type="entry name" value="AAA_2"/>
    <property type="match status" value="1"/>
</dbReference>
<dbReference type="InterPro" id="IPR003959">
    <property type="entry name" value="ATPase_AAA_core"/>
</dbReference>
<name>A0A835LWD2_9MAGN</name>
<evidence type="ECO:0000256" key="3">
    <source>
        <dbReference type="ARBA" id="ARBA00022741"/>
    </source>
</evidence>
<dbReference type="EMBL" id="JADFTS010000005">
    <property type="protein sequence ID" value="KAF9607432.1"/>
    <property type="molecule type" value="Genomic_DNA"/>
</dbReference>
<keyword evidence="2" id="KW-0677">Repeat</keyword>
<dbReference type="PROSITE" id="PS50011">
    <property type="entry name" value="PROTEIN_KINASE_DOM"/>
    <property type="match status" value="1"/>
</dbReference>
<sequence length="418" mass="46710">MKPNNLLIEADGQLKLADFGLALIFGSPNRSLMRLELISSFGGALSFFDGDRFLPDKAIDLIDEAGSRVRLRNAQLPEEARELEKELRQITKEKNEAVRGQDFEKAGEFRDREMDLKAHITSLIDKDKEKTKAESEASDSGPVVTEVDIQHIVSSWTGIPVDKDEAVKAISRAIHRAHVGLKNPNRPIASFISLGPTGVGKSELVKTLATYYFGSEEAMIWLDMSEFMERHIVSKLIGSPPGYVGYTEGGQLTEVVRHRPYTVVLFDEIEKAHPDVFNMMLQILEDVSLNTLRPLKFIGHGWRGDRIVVHVQWSRIIWRMAMHPRLAGMAMDTAPMSLDANVKTVKLKLASSSIIKDMLKCGGFGHYTGDMVACDDKHCLQTKCKLGIKRWIQHALTLTSETTKDQDGDQATQVALLK</sequence>
<dbReference type="Pfam" id="PF17871">
    <property type="entry name" value="AAA_lid_9"/>
    <property type="match status" value="1"/>
</dbReference>
<keyword evidence="5" id="KW-0175">Coiled coil</keyword>
<dbReference type="InterPro" id="IPR050130">
    <property type="entry name" value="ClpA_ClpB"/>
</dbReference>
<feature type="domain" description="UVR" evidence="7">
    <location>
        <begin position="84"/>
        <end position="119"/>
    </location>
</feature>
<dbReference type="PROSITE" id="PS50151">
    <property type="entry name" value="UVR"/>
    <property type="match status" value="1"/>
</dbReference>
<feature type="domain" description="Protein kinase" evidence="6">
    <location>
        <begin position="1"/>
        <end position="144"/>
    </location>
</feature>
<dbReference type="InterPro" id="IPR027417">
    <property type="entry name" value="P-loop_NTPase"/>
</dbReference>
<comment type="caution">
    <text evidence="8">The sequence shown here is derived from an EMBL/GenBank/DDBJ whole genome shotgun (WGS) entry which is preliminary data.</text>
</comment>
<evidence type="ECO:0000313" key="9">
    <source>
        <dbReference type="Proteomes" id="UP000631114"/>
    </source>
</evidence>
<dbReference type="InterPro" id="IPR000719">
    <property type="entry name" value="Prot_kinase_dom"/>
</dbReference>
<dbReference type="CDD" id="cd19499">
    <property type="entry name" value="RecA-like_ClpB_Hsp104-like"/>
    <property type="match status" value="1"/>
</dbReference>
<evidence type="ECO:0000256" key="5">
    <source>
        <dbReference type="SAM" id="Coils"/>
    </source>
</evidence>
<dbReference type="Gene3D" id="3.40.50.300">
    <property type="entry name" value="P-loop containing nucleotide triphosphate hydrolases"/>
    <property type="match status" value="1"/>
</dbReference>
<evidence type="ECO:0008006" key="10">
    <source>
        <dbReference type="Google" id="ProtNLM"/>
    </source>
</evidence>
<dbReference type="SUPFAM" id="SSF56112">
    <property type="entry name" value="Protein kinase-like (PK-like)"/>
    <property type="match status" value="1"/>
</dbReference>
<evidence type="ECO:0000259" key="7">
    <source>
        <dbReference type="PROSITE" id="PS50151"/>
    </source>
</evidence>
<keyword evidence="9" id="KW-1185">Reference proteome</keyword>
<evidence type="ECO:0000313" key="8">
    <source>
        <dbReference type="EMBL" id="KAF9607432.1"/>
    </source>
</evidence>
<proteinExistence type="predicted"/>
<evidence type="ECO:0000259" key="6">
    <source>
        <dbReference type="PROSITE" id="PS50011"/>
    </source>
</evidence>
<dbReference type="SUPFAM" id="SSF52540">
    <property type="entry name" value="P-loop containing nucleoside triphosphate hydrolases"/>
    <property type="match status" value="1"/>
</dbReference>
<keyword evidence="1" id="KW-0150">Chloroplast</keyword>
<dbReference type="Proteomes" id="UP000631114">
    <property type="component" value="Unassembled WGS sequence"/>
</dbReference>
<dbReference type="Gene3D" id="1.10.510.10">
    <property type="entry name" value="Transferase(Phosphotransferase) domain 1"/>
    <property type="match status" value="1"/>
</dbReference>
<dbReference type="InterPro" id="IPR001270">
    <property type="entry name" value="ClpA/B"/>
</dbReference>
<reference evidence="8 9" key="1">
    <citation type="submission" date="2020-10" db="EMBL/GenBank/DDBJ databases">
        <title>The Coptis chinensis genome and diversification of protoberbering-type alkaloids.</title>
        <authorList>
            <person name="Wang B."/>
            <person name="Shu S."/>
            <person name="Song C."/>
            <person name="Liu Y."/>
        </authorList>
    </citation>
    <scope>NUCLEOTIDE SEQUENCE [LARGE SCALE GENOMIC DNA]</scope>
    <source>
        <strain evidence="8">HL-2020</strain>
        <tissue evidence="8">Leaf</tissue>
    </source>
</reference>
<feature type="coiled-coil region" evidence="5">
    <location>
        <begin position="73"/>
        <end position="100"/>
    </location>
</feature>
<dbReference type="GO" id="GO:0034605">
    <property type="term" value="P:cellular response to heat"/>
    <property type="evidence" value="ECO:0007669"/>
    <property type="project" value="TreeGrafter"/>
</dbReference>
<dbReference type="GO" id="GO:0005737">
    <property type="term" value="C:cytoplasm"/>
    <property type="evidence" value="ECO:0007669"/>
    <property type="project" value="TreeGrafter"/>
</dbReference>
<dbReference type="GO" id="GO:0005524">
    <property type="term" value="F:ATP binding"/>
    <property type="evidence" value="ECO:0007669"/>
    <property type="project" value="UniProtKB-KW"/>
</dbReference>
<dbReference type="GO" id="GO:0016887">
    <property type="term" value="F:ATP hydrolysis activity"/>
    <property type="evidence" value="ECO:0007669"/>
    <property type="project" value="InterPro"/>
</dbReference>
<evidence type="ECO:0000256" key="4">
    <source>
        <dbReference type="ARBA" id="ARBA00022840"/>
    </source>
</evidence>
<keyword evidence="4" id="KW-0067">ATP-binding</keyword>
<dbReference type="InterPro" id="IPR001943">
    <property type="entry name" value="UVR_dom"/>
</dbReference>
<evidence type="ECO:0000256" key="1">
    <source>
        <dbReference type="ARBA" id="ARBA00022528"/>
    </source>
</evidence>
<accession>A0A835LWD2</accession>
<evidence type="ECO:0000256" key="2">
    <source>
        <dbReference type="ARBA" id="ARBA00022737"/>
    </source>
</evidence>
<keyword evidence="1" id="KW-0934">Plastid</keyword>
<gene>
    <name evidence="8" type="ORF">IFM89_035570</name>
</gene>
<dbReference type="GO" id="GO:0004672">
    <property type="term" value="F:protein kinase activity"/>
    <property type="evidence" value="ECO:0007669"/>
    <property type="project" value="InterPro"/>
</dbReference>